<reference evidence="2" key="1">
    <citation type="submission" date="2018-01" db="EMBL/GenBank/DDBJ databases">
        <title>An insight into the sialome of Amazonian anophelines.</title>
        <authorList>
            <person name="Ribeiro J.M."/>
            <person name="Scarpassa V."/>
            <person name="Calvo E."/>
        </authorList>
    </citation>
    <scope>NUCLEOTIDE SEQUENCE</scope>
</reference>
<proteinExistence type="predicted"/>
<evidence type="ECO:0000313" key="2">
    <source>
        <dbReference type="EMBL" id="MBW76150.1"/>
    </source>
</evidence>
<feature type="signal peptide" evidence="1">
    <location>
        <begin position="1"/>
        <end position="20"/>
    </location>
</feature>
<sequence length="66" mass="7192">MKSSGVWPLFVAVPPGFVILRSAPGWYCCFCVTTTTHRSSIWERGDGGLSTHHTTLLHTTGTKDVS</sequence>
<organism evidence="2">
    <name type="scientific">Anopheles darlingi</name>
    <name type="common">Mosquito</name>
    <dbReference type="NCBI Taxonomy" id="43151"/>
    <lineage>
        <taxon>Eukaryota</taxon>
        <taxon>Metazoa</taxon>
        <taxon>Ecdysozoa</taxon>
        <taxon>Arthropoda</taxon>
        <taxon>Hexapoda</taxon>
        <taxon>Insecta</taxon>
        <taxon>Pterygota</taxon>
        <taxon>Neoptera</taxon>
        <taxon>Endopterygota</taxon>
        <taxon>Diptera</taxon>
        <taxon>Nematocera</taxon>
        <taxon>Culicoidea</taxon>
        <taxon>Culicidae</taxon>
        <taxon>Anophelinae</taxon>
        <taxon>Anopheles</taxon>
    </lineage>
</organism>
<dbReference type="EMBL" id="GGFL01011972">
    <property type="protein sequence ID" value="MBW76150.1"/>
    <property type="molecule type" value="Transcribed_RNA"/>
</dbReference>
<keyword evidence="1" id="KW-0732">Signal</keyword>
<evidence type="ECO:0000256" key="1">
    <source>
        <dbReference type="SAM" id="SignalP"/>
    </source>
</evidence>
<name>A0A2M4DEZ3_ANODA</name>
<feature type="chain" id="PRO_5014818142" evidence="1">
    <location>
        <begin position="21"/>
        <end position="66"/>
    </location>
</feature>
<protein>
    <submittedName>
        <fullName evidence="2">Putative secreted protein</fullName>
    </submittedName>
</protein>
<dbReference type="AlphaFoldDB" id="A0A2M4DEZ3"/>
<accession>A0A2M4DEZ3</accession>